<sequence>MNNKIQEIKKAVQSLEANYPMEMWDWEEKQMKYLLSEYERITTTLEYIAEVCLDKRCLQAAQEALAHKG</sequence>
<keyword evidence="2" id="KW-1185">Reference proteome</keyword>
<gene>
    <name evidence="1" type="ORF">J2Z32_004481</name>
</gene>
<protein>
    <submittedName>
        <fullName evidence="1">Uncharacterized protein</fullName>
    </submittedName>
</protein>
<evidence type="ECO:0000313" key="2">
    <source>
        <dbReference type="Proteomes" id="UP001519272"/>
    </source>
</evidence>
<dbReference type="RefSeq" id="WP_210091368.1">
    <property type="nucleotide sequence ID" value="NZ_JAGGKG010000037.1"/>
</dbReference>
<evidence type="ECO:0000313" key="1">
    <source>
        <dbReference type="EMBL" id="MBP1907792.1"/>
    </source>
</evidence>
<organism evidence="1 2">
    <name type="scientific">Paenibacillus turicensis</name>
    <dbReference type="NCBI Taxonomy" id="160487"/>
    <lineage>
        <taxon>Bacteria</taxon>
        <taxon>Bacillati</taxon>
        <taxon>Bacillota</taxon>
        <taxon>Bacilli</taxon>
        <taxon>Bacillales</taxon>
        <taxon>Paenibacillaceae</taxon>
        <taxon>Paenibacillus</taxon>
    </lineage>
</organism>
<dbReference type="Proteomes" id="UP001519272">
    <property type="component" value="Unassembled WGS sequence"/>
</dbReference>
<name>A0ABS4FZ07_9BACL</name>
<dbReference type="EMBL" id="JAGGKG010000037">
    <property type="protein sequence ID" value="MBP1907792.1"/>
    <property type="molecule type" value="Genomic_DNA"/>
</dbReference>
<accession>A0ABS4FZ07</accession>
<reference evidence="1 2" key="1">
    <citation type="submission" date="2021-03" db="EMBL/GenBank/DDBJ databases">
        <title>Genomic Encyclopedia of Type Strains, Phase IV (KMG-IV): sequencing the most valuable type-strain genomes for metagenomic binning, comparative biology and taxonomic classification.</title>
        <authorList>
            <person name="Goeker M."/>
        </authorList>
    </citation>
    <scope>NUCLEOTIDE SEQUENCE [LARGE SCALE GENOMIC DNA]</scope>
    <source>
        <strain evidence="1 2">DSM 14349</strain>
    </source>
</reference>
<proteinExistence type="predicted"/>
<comment type="caution">
    <text evidence="1">The sequence shown here is derived from an EMBL/GenBank/DDBJ whole genome shotgun (WGS) entry which is preliminary data.</text>
</comment>